<dbReference type="InterPro" id="IPR035940">
    <property type="entry name" value="CAP_sf"/>
</dbReference>
<proteinExistence type="predicted"/>
<comment type="caution">
    <text evidence="2">The sequence shown here is derived from an EMBL/GenBank/DDBJ whole genome shotgun (WGS) entry which is preliminary data.</text>
</comment>
<dbReference type="PANTHER" id="PTHR10334">
    <property type="entry name" value="CYSTEINE-RICH SECRETORY PROTEIN-RELATED"/>
    <property type="match status" value="1"/>
</dbReference>
<dbReference type="Gene3D" id="3.40.33.10">
    <property type="entry name" value="CAP"/>
    <property type="match status" value="1"/>
</dbReference>
<protein>
    <recommendedName>
        <fullName evidence="1">SCP domain-containing protein</fullName>
    </recommendedName>
</protein>
<sequence length="81" mass="8656">MCVFERSVMQDTGQNIVSKYDYNTGTSGNGGVTDHFTQVVCKGTTEIGCGATICNDGAFSVCNYSPPGNFRGEFLANVFKP</sequence>
<evidence type="ECO:0000259" key="1">
    <source>
        <dbReference type="SMART" id="SM00198"/>
    </source>
</evidence>
<accession>A0A8H7VPM1</accession>
<dbReference type="SUPFAM" id="SSF55797">
    <property type="entry name" value="PR-1-like"/>
    <property type="match status" value="1"/>
</dbReference>
<evidence type="ECO:0000313" key="2">
    <source>
        <dbReference type="EMBL" id="KAG2228380.1"/>
    </source>
</evidence>
<feature type="domain" description="SCP" evidence="1">
    <location>
        <begin position="1"/>
        <end position="72"/>
    </location>
</feature>
<dbReference type="AlphaFoldDB" id="A0A8H7VPM1"/>
<keyword evidence="3" id="KW-1185">Reference proteome</keyword>
<dbReference type="SMART" id="SM00198">
    <property type="entry name" value="SCP"/>
    <property type="match status" value="1"/>
</dbReference>
<dbReference type="EMBL" id="JAEPRE010000527">
    <property type="protein sequence ID" value="KAG2228380.1"/>
    <property type="molecule type" value="Genomic_DNA"/>
</dbReference>
<dbReference type="InterPro" id="IPR001283">
    <property type="entry name" value="CRISP-related"/>
</dbReference>
<dbReference type="Proteomes" id="UP000613177">
    <property type="component" value="Unassembled WGS sequence"/>
</dbReference>
<dbReference type="InterPro" id="IPR014044">
    <property type="entry name" value="CAP_dom"/>
</dbReference>
<organism evidence="2 3">
    <name type="scientific">Thamnidium elegans</name>
    <dbReference type="NCBI Taxonomy" id="101142"/>
    <lineage>
        <taxon>Eukaryota</taxon>
        <taxon>Fungi</taxon>
        <taxon>Fungi incertae sedis</taxon>
        <taxon>Mucoromycota</taxon>
        <taxon>Mucoromycotina</taxon>
        <taxon>Mucoromycetes</taxon>
        <taxon>Mucorales</taxon>
        <taxon>Mucorineae</taxon>
        <taxon>Mucoraceae</taxon>
        <taxon>Thamnidium</taxon>
    </lineage>
</organism>
<gene>
    <name evidence="2" type="ORF">INT48_005934</name>
</gene>
<reference evidence="2" key="1">
    <citation type="submission" date="2021-01" db="EMBL/GenBank/DDBJ databases">
        <title>Metabolic potential, ecology and presence of endohyphal bacteria is reflected in genomic diversity of Mucoromycotina.</title>
        <authorList>
            <person name="Muszewska A."/>
            <person name="Okrasinska A."/>
            <person name="Steczkiewicz K."/>
            <person name="Drgas O."/>
            <person name="Orlowska M."/>
            <person name="Perlinska-Lenart U."/>
            <person name="Aleksandrzak-Piekarczyk T."/>
            <person name="Szatraj K."/>
            <person name="Zielenkiewicz U."/>
            <person name="Pilsyk S."/>
            <person name="Malc E."/>
            <person name="Mieczkowski P."/>
            <person name="Kruszewska J.S."/>
            <person name="Biernat P."/>
            <person name="Pawlowska J."/>
        </authorList>
    </citation>
    <scope>NUCLEOTIDE SEQUENCE</scope>
    <source>
        <strain evidence="2">WA0000018081</strain>
    </source>
</reference>
<dbReference type="PRINTS" id="PR00837">
    <property type="entry name" value="V5TPXLIKE"/>
</dbReference>
<dbReference type="Pfam" id="PF00188">
    <property type="entry name" value="CAP"/>
    <property type="match status" value="1"/>
</dbReference>
<name>A0A8H7VPM1_9FUNG</name>
<evidence type="ECO:0000313" key="3">
    <source>
        <dbReference type="Proteomes" id="UP000613177"/>
    </source>
</evidence>